<gene>
    <name evidence="1" type="ORF">OQZ29_12810</name>
</gene>
<accession>A0A9X3IA36</accession>
<comment type="caution">
    <text evidence="1">The sequence shown here is derived from an EMBL/GenBank/DDBJ whole genome shotgun (WGS) entry which is preliminary data.</text>
</comment>
<reference evidence="1" key="1">
    <citation type="submission" date="2022-11" db="EMBL/GenBank/DDBJ databases">
        <authorList>
            <person name="Graham C."/>
            <person name="Newman J.D."/>
        </authorList>
    </citation>
    <scope>NUCLEOTIDE SEQUENCE</scope>
    <source>
        <strain evidence="1">DSM 19486</strain>
    </source>
</reference>
<name>A0A9X3IA36_9SPHI</name>
<dbReference type="InterPro" id="IPR018490">
    <property type="entry name" value="cNMP-bd_dom_sf"/>
</dbReference>
<sequence length="204" mass="23473">MADLELLLAYFKNFYPLSEGLCRYLSGCIKEITYEKNHVLQTGVEATNQMWFIAKGAVKVSRLNSDDNFGQVTVWFFKTNEVIVSLHDSYITDSWEYSLTTTSRCRMISISPFDLQQLSLLFPEFDRIRKQILESIIISVAKHLELVQHCNAFQRYEQVSKNDPSLFGQASLKDIASYLGMSMSTLKKLRYPGKNTGKKNLKDK</sequence>
<evidence type="ECO:0000313" key="1">
    <source>
        <dbReference type="EMBL" id="MCX3265634.1"/>
    </source>
</evidence>
<organism evidence="1 2">
    <name type="scientific">Pedobacter agri</name>
    <dbReference type="NCBI Taxonomy" id="454586"/>
    <lineage>
        <taxon>Bacteria</taxon>
        <taxon>Pseudomonadati</taxon>
        <taxon>Bacteroidota</taxon>
        <taxon>Sphingobacteriia</taxon>
        <taxon>Sphingobacteriales</taxon>
        <taxon>Sphingobacteriaceae</taxon>
        <taxon>Pedobacter</taxon>
    </lineage>
</organism>
<dbReference type="RefSeq" id="WP_010601155.1">
    <property type="nucleotide sequence ID" value="NZ_JAPJUH010000004.1"/>
</dbReference>
<protein>
    <submittedName>
        <fullName evidence="1">Crp/Fnr family transcriptional regulator</fullName>
    </submittedName>
</protein>
<dbReference type="SUPFAM" id="SSF51206">
    <property type="entry name" value="cAMP-binding domain-like"/>
    <property type="match status" value="1"/>
</dbReference>
<proteinExistence type="predicted"/>
<dbReference type="AlphaFoldDB" id="A0A9X3IA36"/>
<evidence type="ECO:0000313" key="2">
    <source>
        <dbReference type="Proteomes" id="UP001142592"/>
    </source>
</evidence>
<keyword evidence="2" id="KW-1185">Reference proteome</keyword>
<dbReference type="EMBL" id="JAPJUH010000004">
    <property type="protein sequence ID" value="MCX3265634.1"/>
    <property type="molecule type" value="Genomic_DNA"/>
</dbReference>
<dbReference type="Proteomes" id="UP001142592">
    <property type="component" value="Unassembled WGS sequence"/>
</dbReference>
<dbReference type="InterPro" id="IPR014710">
    <property type="entry name" value="RmlC-like_jellyroll"/>
</dbReference>
<dbReference type="Gene3D" id="2.60.120.10">
    <property type="entry name" value="Jelly Rolls"/>
    <property type="match status" value="1"/>
</dbReference>